<feature type="transmembrane region" description="Helical" evidence="1">
    <location>
        <begin position="40"/>
        <end position="57"/>
    </location>
</feature>
<evidence type="ECO:0000256" key="1">
    <source>
        <dbReference type="SAM" id="Phobius"/>
    </source>
</evidence>
<dbReference type="RefSeq" id="WP_019103062.1">
    <property type="nucleotide sequence ID" value="NZ_AP019312.1"/>
</dbReference>
<protein>
    <submittedName>
        <fullName evidence="3">Uncharacterized protein</fullName>
    </submittedName>
</protein>
<evidence type="ECO:0000313" key="2">
    <source>
        <dbReference type="EMBL" id="MBO0416713.1"/>
    </source>
</evidence>
<feature type="transmembrane region" description="Helical" evidence="1">
    <location>
        <begin position="105"/>
        <end position="126"/>
    </location>
</feature>
<keyword evidence="5" id="KW-1185">Reference proteome</keyword>
<comment type="caution">
    <text evidence="3">The sequence shown here is derived from an EMBL/GenBank/DDBJ whole genome shotgun (WGS) entry which is preliminary data.</text>
</comment>
<keyword evidence="1" id="KW-0812">Transmembrane</keyword>
<reference evidence="3 4" key="1">
    <citation type="submission" date="2017-02" db="EMBL/GenBank/DDBJ databases">
        <title>Chromobacterium haemolyticum H5244.</title>
        <authorList>
            <person name="Gulvik C.A."/>
        </authorList>
    </citation>
    <scope>NUCLEOTIDE SEQUENCE [LARGE SCALE GENOMIC DNA]</scope>
    <source>
        <strain evidence="3 4">H5244</strain>
    </source>
</reference>
<reference evidence="2 5" key="2">
    <citation type="submission" date="2021-03" db="EMBL/GenBank/DDBJ databases">
        <title>First Case of infection caused by Chromobacterium haemolyticum derived from water in China.</title>
        <authorList>
            <person name="Chen J."/>
            <person name="Liu C."/>
        </authorList>
    </citation>
    <scope>NUCLEOTIDE SEQUENCE [LARGE SCALE GENOMIC DNA]</scope>
    <source>
        <strain evidence="2 5">WJ-5</strain>
    </source>
</reference>
<proteinExistence type="predicted"/>
<evidence type="ECO:0000313" key="5">
    <source>
        <dbReference type="Proteomes" id="UP000664349"/>
    </source>
</evidence>
<gene>
    <name evidence="3" type="ORF">B0T45_10190</name>
    <name evidence="2" type="ORF">J1C50_14455</name>
</gene>
<keyword evidence="1" id="KW-0472">Membrane</keyword>
<evidence type="ECO:0000313" key="4">
    <source>
        <dbReference type="Proteomes" id="UP000192721"/>
    </source>
</evidence>
<dbReference type="EMBL" id="JAFLRD010000011">
    <property type="protein sequence ID" value="MBO0416713.1"/>
    <property type="molecule type" value="Genomic_DNA"/>
</dbReference>
<sequence>MTSDLAQARLSAAVLASCRWLCWPSWGLLALSALTPAPALWLPLCAAVALWQAWLGWRLQLDAALLQAVDSAGTLEELDLALSRLFGRDLAGRSLEARQRGMARLLRGFLLATGLCWLLCLAGLLAGRM</sequence>
<accession>A0A1W0D145</accession>
<dbReference type="Proteomes" id="UP000192721">
    <property type="component" value="Unassembled WGS sequence"/>
</dbReference>
<name>A0A1W0D145_9NEIS</name>
<dbReference type="AlphaFoldDB" id="A0A1W0D145"/>
<dbReference type="Proteomes" id="UP000664349">
    <property type="component" value="Unassembled WGS sequence"/>
</dbReference>
<evidence type="ECO:0000313" key="3">
    <source>
        <dbReference type="EMBL" id="OQS40746.1"/>
    </source>
</evidence>
<keyword evidence="1" id="KW-1133">Transmembrane helix</keyword>
<dbReference type="GeneID" id="58561217"/>
<dbReference type="OrthoDB" id="8596020at2"/>
<organism evidence="3 4">
    <name type="scientific">Chromobacterium haemolyticum</name>
    <dbReference type="NCBI Taxonomy" id="394935"/>
    <lineage>
        <taxon>Bacteria</taxon>
        <taxon>Pseudomonadati</taxon>
        <taxon>Pseudomonadota</taxon>
        <taxon>Betaproteobacteria</taxon>
        <taxon>Neisseriales</taxon>
        <taxon>Chromobacteriaceae</taxon>
        <taxon>Chromobacterium</taxon>
    </lineage>
</organism>
<dbReference type="EMBL" id="MUKV01000010">
    <property type="protein sequence ID" value="OQS40746.1"/>
    <property type="molecule type" value="Genomic_DNA"/>
</dbReference>